<protein>
    <submittedName>
        <fullName evidence="1">Uncharacterized protein</fullName>
    </submittedName>
</protein>
<evidence type="ECO:0000313" key="1">
    <source>
        <dbReference type="EMBL" id="KSU22120.1"/>
    </source>
</evidence>
<accession>A0A0V8E925</accession>
<evidence type="ECO:0000313" key="2">
    <source>
        <dbReference type="Proteomes" id="UP000053719"/>
    </source>
</evidence>
<sequence length="43" mass="5122">MIMVMLAFYLFIFKAHDFLPLVHPNVLQHLSKDVKYGGHRYCK</sequence>
<organism evidence="1 2">
    <name type="scientific">Lactococcus lactis subsp. lactis</name>
    <name type="common">Streptococcus lactis</name>
    <dbReference type="NCBI Taxonomy" id="1360"/>
    <lineage>
        <taxon>Bacteria</taxon>
        <taxon>Bacillati</taxon>
        <taxon>Bacillota</taxon>
        <taxon>Bacilli</taxon>
        <taxon>Lactobacillales</taxon>
        <taxon>Streptococcaceae</taxon>
        <taxon>Lactococcus</taxon>
    </lineage>
</organism>
<dbReference type="EMBL" id="LKLU01000037">
    <property type="protein sequence ID" value="KSU22120.1"/>
    <property type="molecule type" value="Genomic_DNA"/>
</dbReference>
<dbReference type="Proteomes" id="UP000053719">
    <property type="component" value="Unassembled WGS sequence"/>
</dbReference>
<dbReference type="AlphaFoldDB" id="A0A0V8E925"/>
<name>A0A0V8E925_LACLL</name>
<comment type="caution">
    <text evidence="1">The sequence shown here is derived from an EMBL/GenBank/DDBJ whole genome shotgun (WGS) entry which is preliminary data.</text>
</comment>
<gene>
    <name evidence="1" type="ORF">M20_0620</name>
</gene>
<proteinExistence type="predicted"/>
<reference evidence="2" key="1">
    <citation type="submission" date="2015-10" db="EMBL/GenBank/DDBJ databases">
        <title>Draft Genome Sequences of 11 Lactococcus lactis subspecies cremoris strains.</title>
        <authorList>
            <person name="Wels M."/>
            <person name="Backus L."/>
            <person name="Boekhorst J."/>
            <person name="Dijkstra A."/>
            <person name="Beerthuizen M."/>
            <person name="Kelly W."/>
            <person name="Siezen R."/>
            <person name="Bachmann H."/>
            <person name="Van Hijum S."/>
        </authorList>
    </citation>
    <scope>NUCLEOTIDE SEQUENCE [LARGE SCALE GENOMIC DNA]</scope>
    <source>
        <strain evidence="2">M20</strain>
    </source>
</reference>